<dbReference type="Proteomes" id="UP001085076">
    <property type="component" value="Miscellaneous, Linkage group lg01"/>
</dbReference>
<evidence type="ECO:0000256" key="3">
    <source>
        <dbReference type="ARBA" id="ARBA00022737"/>
    </source>
</evidence>
<dbReference type="Pfam" id="PF13855">
    <property type="entry name" value="LRR_8"/>
    <property type="match status" value="1"/>
</dbReference>
<dbReference type="InterPro" id="IPR001611">
    <property type="entry name" value="Leu-rich_rpt"/>
</dbReference>
<proteinExistence type="predicted"/>
<name>A0A9D5HT24_9LILI</name>
<sequence>MASRFHSSLLLLPLFFAAAVFAGCHPSDHTALLSIRDALTEPSLGVFSSWTGSECCSRWHGVSCDPKTGRVADLSLRGESEDPILTRSGLMTGKFSPSVCRLSSLSSRIIADWKQISGPIPSCIPSSLPSLRILDLIGNRLSGPLPSDIGRLCHLTVLNVADNQISGKIPRSLPSLSSLMHLDLSNNLISGPILMG</sequence>
<dbReference type="EMBL" id="JAGGNH010000001">
    <property type="protein sequence ID" value="KAJ0987062.1"/>
    <property type="molecule type" value="Genomic_DNA"/>
</dbReference>
<dbReference type="InterPro" id="IPR032675">
    <property type="entry name" value="LRR_dom_sf"/>
</dbReference>
<protein>
    <recommendedName>
        <fullName evidence="6">Leucine-rich repeat-containing N-terminal plant-type domain-containing protein</fullName>
    </recommendedName>
</protein>
<keyword evidence="4" id="KW-0325">Glycoprotein</keyword>
<feature type="chain" id="PRO_5039535305" description="Leucine-rich repeat-containing N-terminal plant-type domain-containing protein" evidence="5">
    <location>
        <begin position="23"/>
        <end position="196"/>
    </location>
</feature>
<reference evidence="7" key="2">
    <citation type="journal article" date="2022" name="Hortic Res">
        <title>The genome of Dioscorea zingiberensis sheds light on the biosynthesis, origin and evolution of the medicinally important diosgenin saponins.</title>
        <authorList>
            <person name="Li Y."/>
            <person name="Tan C."/>
            <person name="Li Z."/>
            <person name="Guo J."/>
            <person name="Li S."/>
            <person name="Chen X."/>
            <person name="Wang C."/>
            <person name="Dai X."/>
            <person name="Yang H."/>
            <person name="Song W."/>
            <person name="Hou L."/>
            <person name="Xu J."/>
            <person name="Tong Z."/>
            <person name="Xu A."/>
            <person name="Yuan X."/>
            <person name="Wang W."/>
            <person name="Yang Q."/>
            <person name="Chen L."/>
            <person name="Sun Z."/>
            <person name="Wang K."/>
            <person name="Pan B."/>
            <person name="Chen J."/>
            <person name="Bao Y."/>
            <person name="Liu F."/>
            <person name="Qi X."/>
            <person name="Gang D.R."/>
            <person name="Wen J."/>
            <person name="Li J."/>
        </authorList>
    </citation>
    <scope>NUCLEOTIDE SEQUENCE</scope>
    <source>
        <strain evidence="7">Dzin_1.0</strain>
    </source>
</reference>
<dbReference type="FunFam" id="3.80.10.10:FF:000041">
    <property type="entry name" value="LRR receptor-like serine/threonine-protein kinase ERECTA"/>
    <property type="match status" value="1"/>
</dbReference>
<gene>
    <name evidence="7" type="ORF">J5N97_005418</name>
</gene>
<dbReference type="Pfam" id="PF08263">
    <property type="entry name" value="LRRNT_2"/>
    <property type="match status" value="1"/>
</dbReference>
<organism evidence="7 8">
    <name type="scientific">Dioscorea zingiberensis</name>
    <dbReference type="NCBI Taxonomy" id="325984"/>
    <lineage>
        <taxon>Eukaryota</taxon>
        <taxon>Viridiplantae</taxon>
        <taxon>Streptophyta</taxon>
        <taxon>Embryophyta</taxon>
        <taxon>Tracheophyta</taxon>
        <taxon>Spermatophyta</taxon>
        <taxon>Magnoliopsida</taxon>
        <taxon>Liliopsida</taxon>
        <taxon>Dioscoreales</taxon>
        <taxon>Dioscoreaceae</taxon>
        <taxon>Dioscorea</taxon>
    </lineage>
</organism>
<accession>A0A9D5HT24</accession>
<dbReference type="InterPro" id="IPR053211">
    <property type="entry name" value="DNA_repair-toleration"/>
</dbReference>
<dbReference type="PANTHER" id="PTHR48060">
    <property type="entry name" value="DNA DAMAGE-REPAIR/TOLERATION PROTEIN DRT100"/>
    <property type="match status" value="1"/>
</dbReference>
<evidence type="ECO:0000256" key="4">
    <source>
        <dbReference type="ARBA" id="ARBA00023180"/>
    </source>
</evidence>
<evidence type="ECO:0000259" key="6">
    <source>
        <dbReference type="Pfam" id="PF08263"/>
    </source>
</evidence>
<evidence type="ECO:0000313" key="7">
    <source>
        <dbReference type="EMBL" id="KAJ0987062.1"/>
    </source>
</evidence>
<dbReference type="AlphaFoldDB" id="A0A9D5HT24"/>
<keyword evidence="3" id="KW-0677">Repeat</keyword>
<dbReference type="InterPro" id="IPR013210">
    <property type="entry name" value="LRR_N_plant-typ"/>
</dbReference>
<dbReference type="Gene3D" id="3.80.10.10">
    <property type="entry name" value="Ribonuclease Inhibitor"/>
    <property type="match status" value="1"/>
</dbReference>
<evidence type="ECO:0000256" key="5">
    <source>
        <dbReference type="SAM" id="SignalP"/>
    </source>
</evidence>
<reference evidence="7" key="1">
    <citation type="submission" date="2021-03" db="EMBL/GenBank/DDBJ databases">
        <authorList>
            <person name="Li Z."/>
            <person name="Yang C."/>
        </authorList>
    </citation>
    <scope>NUCLEOTIDE SEQUENCE</scope>
    <source>
        <strain evidence="7">Dzin_1.0</strain>
        <tissue evidence="7">Leaf</tissue>
    </source>
</reference>
<dbReference type="PROSITE" id="PS51257">
    <property type="entry name" value="PROKAR_LIPOPROTEIN"/>
    <property type="match status" value="1"/>
</dbReference>
<dbReference type="OrthoDB" id="676979at2759"/>
<evidence type="ECO:0000256" key="2">
    <source>
        <dbReference type="ARBA" id="ARBA00022729"/>
    </source>
</evidence>
<keyword evidence="8" id="KW-1185">Reference proteome</keyword>
<dbReference type="PANTHER" id="PTHR48060:SF7">
    <property type="entry name" value="DNA DAMAGE-REPAIR_TOLERATION PROTEIN DRT100"/>
    <property type="match status" value="1"/>
</dbReference>
<keyword evidence="2 5" id="KW-0732">Signal</keyword>
<evidence type="ECO:0000256" key="1">
    <source>
        <dbReference type="ARBA" id="ARBA00022614"/>
    </source>
</evidence>
<feature type="signal peptide" evidence="5">
    <location>
        <begin position="1"/>
        <end position="22"/>
    </location>
</feature>
<comment type="caution">
    <text evidence="7">The sequence shown here is derived from an EMBL/GenBank/DDBJ whole genome shotgun (WGS) entry which is preliminary data.</text>
</comment>
<evidence type="ECO:0000313" key="8">
    <source>
        <dbReference type="Proteomes" id="UP001085076"/>
    </source>
</evidence>
<dbReference type="SUPFAM" id="SSF52058">
    <property type="entry name" value="L domain-like"/>
    <property type="match status" value="1"/>
</dbReference>
<keyword evidence="1" id="KW-0433">Leucine-rich repeat</keyword>
<feature type="domain" description="Leucine-rich repeat-containing N-terminal plant-type" evidence="6">
    <location>
        <begin position="25"/>
        <end position="65"/>
    </location>
</feature>